<protein>
    <recommendedName>
        <fullName evidence="1">Ground-like domain-containing protein</fullName>
    </recommendedName>
</protein>
<keyword evidence="3" id="KW-1185">Reference proteome</keyword>
<dbReference type="Pfam" id="PF04155">
    <property type="entry name" value="Ground-like"/>
    <property type="match status" value="1"/>
</dbReference>
<organism evidence="2 3">
    <name type="scientific">Mesorhabditis spiculigera</name>
    <dbReference type="NCBI Taxonomy" id="96644"/>
    <lineage>
        <taxon>Eukaryota</taxon>
        <taxon>Metazoa</taxon>
        <taxon>Ecdysozoa</taxon>
        <taxon>Nematoda</taxon>
        <taxon>Chromadorea</taxon>
        <taxon>Rhabditida</taxon>
        <taxon>Rhabditina</taxon>
        <taxon>Rhabditomorpha</taxon>
        <taxon>Rhabditoidea</taxon>
        <taxon>Rhabditidae</taxon>
        <taxon>Mesorhabditinae</taxon>
        <taxon>Mesorhabditis</taxon>
    </lineage>
</organism>
<feature type="non-terminal residue" evidence="2">
    <location>
        <position position="1"/>
    </location>
</feature>
<evidence type="ECO:0000313" key="3">
    <source>
        <dbReference type="Proteomes" id="UP001177023"/>
    </source>
</evidence>
<reference evidence="2" key="1">
    <citation type="submission" date="2023-06" db="EMBL/GenBank/DDBJ databases">
        <authorList>
            <person name="Delattre M."/>
        </authorList>
    </citation>
    <scope>NUCLEOTIDE SEQUENCE</scope>
    <source>
        <strain evidence="2">AF72</strain>
    </source>
</reference>
<comment type="caution">
    <text evidence="2">The sequence shown here is derived from an EMBL/GenBank/DDBJ whole genome shotgun (WGS) entry which is preliminary data.</text>
</comment>
<accession>A0AA36DGN2</accession>
<feature type="domain" description="Ground-like" evidence="1">
    <location>
        <begin position="344"/>
        <end position="433"/>
    </location>
</feature>
<dbReference type="AlphaFoldDB" id="A0AA36DGN2"/>
<dbReference type="InterPro" id="IPR007284">
    <property type="entry name" value="Ground-like_dom"/>
</dbReference>
<name>A0AA36DGN2_9BILA</name>
<evidence type="ECO:0000259" key="1">
    <source>
        <dbReference type="Pfam" id="PF04155"/>
    </source>
</evidence>
<evidence type="ECO:0000313" key="2">
    <source>
        <dbReference type="EMBL" id="CAJ0586196.1"/>
    </source>
</evidence>
<dbReference type="PANTHER" id="PTHR31967">
    <property type="entry name" value="GROUNDHOG (HEDGEHOG-LIKE FAMILY)-RELATED"/>
    <property type="match status" value="1"/>
</dbReference>
<gene>
    <name evidence="2" type="ORF">MSPICULIGERA_LOCUS24203</name>
</gene>
<sequence length="445" mass="47485">MKAVERADELDPVNGEVLKQCTILAGVIAEAGHVNEKTFLANNFKAYLDAAVAVSPADPVLLHMRGRFIYQLTMLTADERDATRFLDEMSEPSLQLALVDLTKAYEQEPTAIDNLLYMARCLEGSANGTRPGTVFNRLTGWRRTTGPTSGMLREAADMLAKMGPPPAAPPPARPAAAAADEEPIVDRLTPTVIHEVLHAPIGTRCSRGSNTAKNSPRSLFWTILEAKSSTLTSTPNGDVQKFYLNPAQVGSIANPTATGPQITLGESGDLFGQQSAIAVSPLSAGAQQFGGFQGGFSPFGASPYGAGGAGQPTGASNIPPPILEIKVPPPPKVDIPGCYVNGKGFVCCNKHLETVIDNTMEAIHQKQLEQEAKTGQPACNLQASANLLQKAAEGVFGVSFESLLAPTDFASRTRFMDDLMCKTEQNGKYVIMYATPVPYPVTRRR</sequence>
<proteinExistence type="predicted"/>
<dbReference type="EMBL" id="CATQJA010002707">
    <property type="protein sequence ID" value="CAJ0586196.1"/>
    <property type="molecule type" value="Genomic_DNA"/>
</dbReference>
<dbReference type="Proteomes" id="UP001177023">
    <property type="component" value="Unassembled WGS sequence"/>
</dbReference>